<dbReference type="Gene3D" id="3.40.50.1820">
    <property type="entry name" value="alpha/beta hydrolase"/>
    <property type="match status" value="1"/>
</dbReference>
<organism evidence="2 3">
    <name type="scientific">Acetobacter fallax</name>
    <dbReference type="NCBI Taxonomy" id="1737473"/>
    <lineage>
        <taxon>Bacteria</taxon>
        <taxon>Pseudomonadati</taxon>
        <taxon>Pseudomonadota</taxon>
        <taxon>Alphaproteobacteria</taxon>
        <taxon>Acetobacterales</taxon>
        <taxon>Acetobacteraceae</taxon>
        <taxon>Acetobacter</taxon>
    </lineage>
</organism>
<feature type="domain" description="Dienelactone hydrolase" evidence="1">
    <location>
        <begin position="37"/>
        <end position="235"/>
    </location>
</feature>
<dbReference type="Pfam" id="PF01738">
    <property type="entry name" value="DLH"/>
    <property type="match status" value="1"/>
</dbReference>
<dbReference type="EMBL" id="WOSW01000005">
    <property type="protein sequence ID" value="NHO31873.1"/>
    <property type="molecule type" value="Genomic_DNA"/>
</dbReference>
<dbReference type="PANTHER" id="PTHR46623:SF6">
    <property type="entry name" value="ALPHA_BETA-HYDROLASES SUPERFAMILY PROTEIN"/>
    <property type="match status" value="1"/>
</dbReference>
<dbReference type="PANTHER" id="PTHR46623">
    <property type="entry name" value="CARBOXYMETHYLENEBUTENOLIDASE-RELATED"/>
    <property type="match status" value="1"/>
</dbReference>
<evidence type="ECO:0000313" key="2">
    <source>
        <dbReference type="EMBL" id="NHO31873.1"/>
    </source>
</evidence>
<dbReference type="InterPro" id="IPR029058">
    <property type="entry name" value="AB_hydrolase_fold"/>
</dbReference>
<sequence length="248" mass="26763">MTVSGTDYAGQKRTSTMQTRLTASDGHTFSAWQAGDPDAPHALVVVQEIFGVNRHMRQMAETFAAQGFSVLVPALFDRAEGDVELGYTQDDVKKGLALRAEIPLKDTLADLRACAQHFRQHAPHRKVGIIGFCWGGALAWDAATETHDFSAAVAWYGGGIAAHKDAVPHCPVQLHFGGQDSSIPHTDVAAIRAAHPEIEVYVYDDAGHGFGNSDRSSFNAAASRLAWDRSITFLEAGLHTKGNIPDRS</sequence>
<evidence type="ECO:0000259" key="1">
    <source>
        <dbReference type="Pfam" id="PF01738"/>
    </source>
</evidence>
<dbReference type="InterPro" id="IPR051049">
    <property type="entry name" value="Dienelactone_hydrolase-like"/>
</dbReference>
<gene>
    <name evidence="2" type="ORF">GOB84_04705</name>
</gene>
<protein>
    <submittedName>
        <fullName evidence="2">Dienelactone hydrolase family protein</fullName>
    </submittedName>
</protein>
<comment type="caution">
    <text evidence="2">The sequence shown here is derived from an EMBL/GenBank/DDBJ whole genome shotgun (WGS) entry which is preliminary data.</text>
</comment>
<dbReference type="Proteomes" id="UP000615326">
    <property type="component" value="Unassembled WGS sequence"/>
</dbReference>
<dbReference type="GO" id="GO:0016787">
    <property type="term" value="F:hydrolase activity"/>
    <property type="evidence" value="ECO:0007669"/>
    <property type="project" value="UniProtKB-KW"/>
</dbReference>
<accession>A0ABX0KAK6</accession>
<keyword evidence="3" id="KW-1185">Reference proteome</keyword>
<dbReference type="InterPro" id="IPR002925">
    <property type="entry name" value="Dienelactn_hydro"/>
</dbReference>
<reference evidence="2 3" key="1">
    <citation type="journal article" date="2020" name="Int. J. Syst. Evol. Microbiol.">
        <title>Novel acetic acid bacteria from cider fermentations: Acetobacter conturbans sp. nov. and Acetobacter fallax sp. nov.</title>
        <authorList>
            <person name="Sombolestani A.S."/>
            <person name="Cleenwerck I."/>
            <person name="Cnockaert M."/>
            <person name="Borremans W."/>
            <person name="Wieme A.D."/>
            <person name="De Vuyst L."/>
            <person name="Vandamme P."/>
        </authorList>
    </citation>
    <scope>NUCLEOTIDE SEQUENCE [LARGE SCALE GENOMIC DNA]</scope>
    <source>
        <strain evidence="2 3">LMG 1637</strain>
    </source>
</reference>
<dbReference type="SUPFAM" id="SSF53474">
    <property type="entry name" value="alpha/beta-Hydrolases"/>
    <property type="match status" value="1"/>
</dbReference>
<name>A0ABX0KAK6_9PROT</name>
<keyword evidence="2" id="KW-0378">Hydrolase</keyword>
<evidence type="ECO:0000313" key="3">
    <source>
        <dbReference type="Proteomes" id="UP000615326"/>
    </source>
</evidence>
<proteinExistence type="predicted"/>